<comment type="caution">
    <text evidence="2">The sequence shown here is derived from an EMBL/GenBank/DDBJ whole genome shotgun (WGS) entry which is preliminary data.</text>
</comment>
<organism evidence="2 3">
    <name type="scientific">Kipferlia bialata</name>
    <dbReference type="NCBI Taxonomy" id="797122"/>
    <lineage>
        <taxon>Eukaryota</taxon>
        <taxon>Metamonada</taxon>
        <taxon>Carpediemonas-like organisms</taxon>
        <taxon>Kipferlia</taxon>
    </lineage>
</organism>
<dbReference type="EMBL" id="BDIP01006717">
    <property type="protein sequence ID" value="GIQ90825.1"/>
    <property type="molecule type" value="Genomic_DNA"/>
</dbReference>
<feature type="compositionally biased region" description="Basic and acidic residues" evidence="1">
    <location>
        <begin position="25"/>
        <end position="35"/>
    </location>
</feature>
<sequence>MGSVKTKHEKKALQQETRKMKKRRRDAEGIQKQMKEASGAQTAIDRQKAISQAISHCFTLFS</sequence>
<feature type="non-terminal residue" evidence="2">
    <location>
        <position position="1"/>
    </location>
</feature>
<dbReference type="Proteomes" id="UP000265618">
    <property type="component" value="Unassembled WGS sequence"/>
</dbReference>
<dbReference type="AlphaFoldDB" id="A0A9K3GQE5"/>
<feature type="region of interest" description="Disordered" evidence="1">
    <location>
        <begin position="1"/>
        <end position="43"/>
    </location>
</feature>
<gene>
    <name evidence="2" type="ORF">KIPB_013768</name>
</gene>
<accession>A0A9K3GQE5</accession>
<reference evidence="2 3" key="1">
    <citation type="journal article" date="2018" name="PLoS ONE">
        <title>The draft genome of Kipferlia bialata reveals reductive genome evolution in fornicate parasites.</title>
        <authorList>
            <person name="Tanifuji G."/>
            <person name="Takabayashi S."/>
            <person name="Kume K."/>
            <person name="Takagi M."/>
            <person name="Nakayama T."/>
            <person name="Kamikawa R."/>
            <person name="Inagaki Y."/>
            <person name="Hashimoto T."/>
        </authorList>
    </citation>
    <scope>NUCLEOTIDE SEQUENCE [LARGE SCALE GENOMIC DNA]</scope>
    <source>
        <strain evidence="2">NY0173</strain>
    </source>
</reference>
<proteinExistence type="predicted"/>
<evidence type="ECO:0000313" key="3">
    <source>
        <dbReference type="Proteomes" id="UP000265618"/>
    </source>
</evidence>
<keyword evidence="3" id="KW-1185">Reference proteome</keyword>
<protein>
    <submittedName>
        <fullName evidence="2">Uncharacterized protein</fullName>
    </submittedName>
</protein>
<evidence type="ECO:0000313" key="2">
    <source>
        <dbReference type="EMBL" id="GIQ90825.1"/>
    </source>
</evidence>
<name>A0A9K3GQE5_9EUKA</name>
<feature type="compositionally biased region" description="Basic residues" evidence="1">
    <location>
        <begin position="1"/>
        <end position="10"/>
    </location>
</feature>
<evidence type="ECO:0000256" key="1">
    <source>
        <dbReference type="SAM" id="MobiDB-lite"/>
    </source>
</evidence>